<feature type="region of interest" description="Disordered" evidence="1">
    <location>
        <begin position="198"/>
        <end position="411"/>
    </location>
</feature>
<organism evidence="4 5">
    <name type="scientific">Staphylococcus caprae</name>
    <dbReference type="NCBI Taxonomy" id="29380"/>
    <lineage>
        <taxon>Bacteria</taxon>
        <taxon>Bacillati</taxon>
        <taxon>Bacillota</taxon>
        <taxon>Bacilli</taxon>
        <taxon>Bacillales</taxon>
        <taxon>Staphylococcaceae</taxon>
        <taxon>Staphylococcus</taxon>
    </lineage>
</organism>
<gene>
    <name evidence="4" type="ORF">JMUB590_1858</name>
</gene>
<dbReference type="EMBL" id="AP018586">
    <property type="protein sequence ID" value="BBD92915.1"/>
    <property type="molecule type" value="Genomic_DNA"/>
</dbReference>
<sequence length="411" mass="49313">MSGEQYTQIKRPVSRLTEKVLGWFSWVFLLILTIITMFIALVSFSNDTSIANLESSLNNNELIQQILGNNDLSTTQFVIWLQNGVWAIIVYFIVCLLISFLALISMNIRILSGFLFLLAAVVTIPLVFLVVTLIIPILFFIIAIMMFARRNKVETVPAYYNDDYGQPYYDEREYYDHHEPHSRPRDDYYEEDYHQGYYDEYEQPRDEKENRNTRRQLRKERRQKEAFEAQQYEQPYDNHFDHDYANREQYEETDDKYSQFPKRAVESEYASSQNTEEEPEVMSRQAKYNKKSKKANREDQMQENDYQDNDDYSYGYDDGYNNYQEPIEPQVDPKELKAQRKREKAEIRAKKKEKKKAYNKRMKEKRKNQPSAVNQRRMNYEERRQMFHGNHDDDEGTKENTTEQEDNSENK</sequence>
<dbReference type="GeneID" id="58051602"/>
<keyword evidence="5" id="KW-1185">Reference proteome</keyword>
<evidence type="ECO:0000256" key="1">
    <source>
        <dbReference type="SAM" id="MobiDB-lite"/>
    </source>
</evidence>
<dbReference type="InterPro" id="IPR025273">
    <property type="entry name" value="DUF4064"/>
</dbReference>
<feature type="compositionally biased region" description="Low complexity" evidence="1">
    <location>
        <begin position="312"/>
        <end position="324"/>
    </location>
</feature>
<proteinExistence type="predicted"/>
<feature type="compositionally biased region" description="Basic and acidic residues" evidence="1">
    <location>
        <begin position="236"/>
        <end position="250"/>
    </location>
</feature>
<dbReference type="Pfam" id="PF13273">
    <property type="entry name" value="DUF4064"/>
    <property type="match status" value="1"/>
</dbReference>
<dbReference type="Proteomes" id="UP000274772">
    <property type="component" value="Chromosome"/>
</dbReference>
<keyword evidence="2" id="KW-1133">Transmembrane helix</keyword>
<feature type="transmembrane region" description="Helical" evidence="2">
    <location>
        <begin position="20"/>
        <end position="44"/>
    </location>
</feature>
<feature type="compositionally biased region" description="Acidic residues" evidence="1">
    <location>
        <begin position="402"/>
        <end position="411"/>
    </location>
</feature>
<feature type="transmembrane region" description="Helical" evidence="2">
    <location>
        <begin position="84"/>
        <end position="103"/>
    </location>
</feature>
<feature type="transmembrane region" description="Helical" evidence="2">
    <location>
        <begin position="115"/>
        <end position="148"/>
    </location>
</feature>
<reference evidence="4 5" key="1">
    <citation type="submission" date="2018-05" db="EMBL/GenBank/DDBJ databases">
        <title>Complete genome sequencing of three human clinical isolates of Staphylococcus caprae reveals virulence factors similar to those of S. epidermidis and S. capitis.</title>
        <authorList>
            <person name="Watanabe S."/>
            <person name="Cui L."/>
        </authorList>
    </citation>
    <scope>NUCLEOTIDE SEQUENCE [LARGE SCALE GENOMIC DNA]</scope>
    <source>
        <strain evidence="4 5">JMUB590</strain>
    </source>
</reference>
<keyword evidence="2" id="KW-0472">Membrane</keyword>
<accession>A0ABM7FXT9</accession>
<feature type="compositionally biased region" description="Basic and acidic residues" evidence="1">
    <location>
        <begin position="331"/>
        <end position="348"/>
    </location>
</feature>
<feature type="compositionally biased region" description="Basic residues" evidence="1">
    <location>
        <begin position="349"/>
        <end position="368"/>
    </location>
</feature>
<evidence type="ECO:0000256" key="2">
    <source>
        <dbReference type="SAM" id="Phobius"/>
    </source>
</evidence>
<evidence type="ECO:0000259" key="3">
    <source>
        <dbReference type="Pfam" id="PF13273"/>
    </source>
</evidence>
<evidence type="ECO:0000313" key="5">
    <source>
        <dbReference type="Proteomes" id="UP000274772"/>
    </source>
</evidence>
<protein>
    <recommendedName>
        <fullName evidence="3">DUF4064 domain-containing protein</fullName>
    </recommendedName>
</protein>
<feature type="compositionally biased region" description="Acidic residues" evidence="1">
    <location>
        <begin position="301"/>
        <end position="311"/>
    </location>
</feature>
<evidence type="ECO:0000313" key="4">
    <source>
        <dbReference type="EMBL" id="BBD92915.1"/>
    </source>
</evidence>
<dbReference type="RefSeq" id="WP_002442163.1">
    <property type="nucleotide sequence ID" value="NZ_AP018585.1"/>
</dbReference>
<name>A0ABM7FXT9_9STAP</name>
<feature type="domain" description="DUF4064" evidence="3">
    <location>
        <begin position="14"/>
        <end position="125"/>
    </location>
</feature>
<dbReference type="NCBIfam" id="NF047418">
    <property type="entry name" value="teichoic_AuxB"/>
    <property type="match status" value="1"/>
</dbReference>
<feature type="compositionally biased region" description="Basic and acidic residues" evidence="1">
    <location>
        <begin position="202"/>
        <end position="212"/>
    </location>
</feature>
<keyword evidence="2" id="KW-0812">Transmembrane</keyword>
<feature type="compositionally biased region" description="Basic and acidic residues" evidence="1">
    <location>
        <begin position="378"/>
        <end position="401"/>
    </location>
</feature>